<dbReference type="Pfam" id="PF03466">
    <property type="entry name" value="LysR_substrate"/>
    <property type="match status" value="1"/>
</dbReference>
<evidence type="ECO:0000313" key="8">
    <source>
        <dbReference type="EMBL" id="ABD89041.1"/>
    </source>
</evidence>
<organism evidence="8">
    <name type="scientific">Rhodopseudomonas palustris (strain BisB18)</name>
    <dbReference type="NCBI Taxonomy" id="316056"/>
    <lineage>
        <taxon>Bacteria</taxon>
        <taxon>Pseudomonadati</taxon>
        <taxon>Pseudomonadota</taxon>
        <taxon>Alphaproteobacteria</taxon>
        <taxon>Hyphomicrobiales</taxon>
        <taxon>Nitrobacteraceae</taxon>
        <taxon>Rhodopseudomonas</taxon>
    </lineage>
</organism>
<evidence type="ECO:0000256" key="5">
    <source>
        <dbReference type="ARBA" id="ARBA00023125"/>
    </source>
</evidence>
<gene>
    <name evidence="8" type="ordered locus">RPC_3501</name>
</gene>
<dbReference type="InterPro" id="IPR050389">
    <property type="entry name" value="LysR-type_TF"/>
</dbReference>
<evidence type="ECO:0000256" key="1">
    <source>
        <dbReference type="ARBA" id="ARBA00003502"/>
    </source>
</evidence>
<keyword evidence="6" id="KW-0804">Transcription</keyword>
<evidence type="ECO:0000259" key="7">
    <source>
        <dbReference type="PROSITE" id="PS50931"/>
    </source>
</evidence>
<dbReference type="Gene3D" id="1.10.10.10">
    <property type="entry name" value="Winged helix-like DNA-binding domain superfamily/Winged helix DNA-binding domain"/>
    <property type="match status" value="1"/>
</dbReference>
<dbReference type="AlphaFoldDB" id="Q210Z5"/>
<reference evidence="8" key="1">
    <citation type="submission" date="2006-03" db="EMBL/GenBank/DDBJ databases">
        <title>Complete sequence of Rhodopseudomonas palustris BisB18.</title>
        <authorList>
            <consortium name="US DOE Joint Genome Institute"/>
            <person name="Copeland A."/>
            <person name="Lucas S."/>
            <person name="Lapidus A."/>
            <person name="Barry K."/>
            <person name="Detter J.C."/>
            <person name="Glavina del Rio T."/>
            <person name="Hammon N."/>
            <person name="Israni S."/>
            <person name="Dalin E."/>
            <person name="Tice H."/>
            <person name="Pitluck S."/>
            <person name="Chain P."/>
            <person name="Malfatti S."/>
            <person name="Shin M."/>
            <person name="Vergez L."/>
            <person name="Schmutz J."/>
            <person name="Larimer F."/>
            <person name="Land M."/>
            <person name="Hauser L."/>
            <person name="Pelletier D.A."/>
            <person name="Kyrpides N."/>
            <person name="Anderson I."/>
            <person name="Oda Y."/>
            <person name="Harwood C.S."/>
            <person name="Richardson P."/>
        </authorList>
    </citation>
    <scope>NUCLEOTIDE SEQUENCE [LARGE SCALE GENOMIC DNA]</scope>
    <source>
        <strain evidence="8">BisB18</strain>
    </source>
</reference>
<dbReference type="PROSITE" id="PS50931">
    <property type="entry name" value="HTH_LYSR"/>
    <property type="match status" value="1"/>
</dbReference>
<proteinExistence type="inferred from homology"/>
<dbReference type="OrthoDB" id="8339333at2"/>
<dbReference type="CDD" id="cd08460">
    <property type="entry name" value="PBP2_DntR_like_1"/>
    <property type="match status" value="1"/>
</dbReference>
<keyword evidence="5" id="KW-0238">DNA-binding</keyword>
<dbReference type="HOGENOM" id="CLU_039613_39_3_5"/>
<dbReference type="SUPFAM" id="SSF53850">
    <property type="entry name" value="Periplasmic binding protein-like II"/>
    <property type="match status" value="1"/>
</dbReference>
<name>Q210Z5_RHOPB</name>
<evidence type="ECO:0000256" key="6">
    <source>
        <dbReference type="ARBA" id="ARBA00023163"/>
    </source>
</evidence>
<dbReference type="InterPro" id="IPR036388">
    <property type="entry name" value="WH-like_DNA-bd_sf"/>
</dbReference>
<sequence>MTRSPSRQPLDLNLLVTLDALLSEGSVAGAANRMNLSPPAMSRQLARIRHLMNDPVLVRAGRGLVATPRAEAVRAQVRQLVQDAEGLVRGNADLDPATIERTFTIRSSDGFVGTFGAAIVELVVQQAPNARLRFVGEGNEDVDSLRDGRVDLDIGVIDGMGPEIRLQTLFRDRYIGVVRADHPLAQETVTIENFVAYPHVSVSRRGRFEGPVDTALALQGMRRTVSVAVANVADGLSIVSRSDHIVLLPGRIAAWYRRDFHGFELPVVTDELPPISIAWHPRFEKDAAHRWLRTCVREGAL</sequence>
<accession>Q210Z5</accession>
<dbReference type="eggNOG" id="COG0583">
    <property type="taxonomic scope" value="Bacteria"/>
</dbReference>
<dbReference type="RefSeq" id="WP_011473928.1">
    <property type="nucleotide sequence ID" value="NC_007925.1"/>
</dbReference>
<evidence type="ECO:0000256" key="2">
    <source>
        <dbReference type="ARBA" id="ARBA00009437"/>
    </source>
</evidence>
<dbReference type="PANTHER" id="PTHR30118:SF15">
    <property type="entry name" value="TRANSCRIPTIONAL REGULATORY PROTEIN"/>
    <property type="match status" value="1"/>
</dbReference>
<dbReference type="Pfam" id="PF00126">
    <property type="entry name" value="HTH_1"/>
    <property type="match status" value="1"/>
</dbReference>
<evidence type="ECO:0000256" key="4">
    <source>
        <dbReference type="ARBA" id="ARBA00023015"/>
    </source>
</evidence>
<protein>
    <submittedName>
        <fullName evidence="8">Transcriptional regulator, LysR family</fullName>
    </submittedName>
</protein>
<comment type="function">
    <text evidence="1">NodD regulates the expression of the nodABCFE genes which encode other nodulation proteins. NodD is also a negative regulator of its own expression. Binds flavonoids as inducers.</text>
</comment>
<dbReference type="Gene3D" id="3.40.190.10">
    <property type="entry name" value="Periplasmic binding protein-like II"/>
    <property type="match status" value="2"/>
</dbReference>
<dbReference type="InterPro" id="IPR036390">
    <property type="entry name" value="WH_DNA-bd_sf"/>
</dbReference>
<evidence type="ECO:0000256" key="3">
    <source>
        <dbReference type="ARBA" id="ARBA00022458"/>
    </source>
</evidence>
<dbReference type="InterPro" id="IPR005119">
    <property type="entry name" value="LysR_subst-bd"/>
</dbReference>
<dbReference type="GO" id="GO:0003700">
    <property type="term" value="F:DNA-binding transcription factor activity"/>
    <property type="evidence" value="ECO:0007669"/>
    <property type="project" value="InterPro"/>
</dbReference>
<dbReference type="STRING" id="316056.RPC_3501"/>
<dbReference type="InterPro" id="IPR000847">
    <property type="entry name" value="LysR_HTH_N"/>
</dbReference>
<comment type="similarity">
    <text evidence="2">Belongs to the LysR transcriptional regulatory family.</text>
</comment>
<dbReference type="KEGG" id="rpc:RPC_3501"/>
<dbReference type="PANTHER" id="PTHR30118">
    <property type="entry name" value="HTH-TYPE TRANSCRIPTIONAL REGULATOR LEUO-RELATED"/>
    <property type="match status" value="1"/>
</dbReference>
<feature type="domain" description="HTH lysR-type" evidence="7">
    <location>
        <begin position="10"/>
        <end position="67"/>
    </location>
</feature>
<dbReference type="GO" id="GO:0003677">
    <property type="term" value="F:DNA binding"/>
    <property type="evidence" value="ECO:0007669"/>
    <property type="project" value="UniProtKB-KW"/>
</dbReference>
<dbReference type="SUPFAM" id="SSF46785">
    <property type="entry name" value="Winged helix' DNA-binding domain"/>
    <property type="match status" value="1"/>
</dbReference>
<keyword evidence="3" id="KW-0536">Nodulation</keyword>
<keyword evidence="4" id="KW-0805">Transcription regulation</keyword>
<dbReference type="EMBL" id="CP000301">
    <property type="protein sequence ID" value="ABD89041.1"/>
    <property type="molecule type" value="Genomic_DNA"/>
</dbReference>